<comment type="caution">
    <text evidence="1">The sequence shown here is derived from an EMBL/GenBank/DDBJ whole genome shotgun (WGS) entry which is preliminary data.</text>
</comment>
<protein>
    <recommendedName>
        <fullName evidence="3">Secreted protein</fullName>
    </recommendedName>
</protein>
<dbReference type="AlphaFoldDB" id="A0AAW1B0B3"/>
<proteinExistence type="predicted"/>
<evidence type="ECO:0008006" key="3">
    <source>
        <dbReference type="Google" id="ProtNLM"/>
    </source>
</evidence>
<dbReference type="Proteomes" id="UP001474421">
    <property type="component" value="Unassembled WGS sequence"/>
</dbReference>
<dbReference type="EMBL" id="JAOTOJ010000009">
    <property type="protein sequence ID" value="KAK9395554.1"/>
    <property type="molecule type" value="Genomic_DNA"/>
</dbReference>
<evidence type="ECO:0000313" key="1">
    <source>
        <dbReference type="EMBL" id="KAK9395554.1"/>
    </source>
</evidence>
<reference evidence="1 2" key="1">
    <citation type="journal article" date="2024" name="Proc. Natl. Acad. Sci. U.S.A.">
        <title>The genetic regulatory architecture and epigenomic basis for age-related changes in rattlesnake venom.</title>
        <authorList>
            <person name="Hogan M.P."/>
            <person name="Holding M.L."/>
            <person name="Nystrom G.S."/>
            <person name="Colston T.J."/>
            <person name="Bartlett D.A."/>
            <person name="Mason A.J."/>
            <person name="Ellsworth S.A."/>
            <person name="Rautsaw R.M."/>
            <person name="Lawrence K.C."/>
            <person name="Strickland J.L."/>
            <person name="He B."/>
            <person name="Fraser P."/>
            <person name="Margres M.J."/>
            <person name="Gilbert D.M."/>
            <person name="Gibbs H.L."/>
            <person name="Parkinson C.L."/>
            <person name="Rokyta D.R."/>
        </authorList>
    </citation>
    <scope>NUCLEOTIDE SEQUENCE [LARGE SCALE GENOMIC DNA]</scope>
    <source>
        <strain evidence="1">DRR0105</strain>
    </source>
</reference>
<sequence>MHHCCSRSAVLLTAAGLPPSSISPLLSGLHLHCTASAQLGHRAASQLGHWVASQLGHLSIGPPGHLIKRIFFQNFKNSRSFSKFPKFRFF</sequence>
<gene>
    <name evidence="1" type="ORF">NXF25_018915</name>
</gene>
<name>A0AAW1B0B3_CROAD</name>
<evidence type="ECO:0000313" key="2">
    <source>
        <dbReference type="Proteomes" id="UP001474421"/>
    </source>
</evidence>
<keyword evidence="2" id="KW-1185">Reference proteome</keyword>
<organism evidence="1 2">
    <name type="scientific">Crotalus adamanteus</name>
    <name type="common">Eastern diamondback rattlesnake</name>
    <dbReference type="NCBI Taxonomy" id="8729"/>
    <lineage>
        <taxon>Eukaryota</taxon>
        <taxon>Metazoa</taxon>
        <taxon>Chordata</taxon>
        <taxon>Craniata</taxon>
        <taxon>Vertebrata</taxon>
        <taxon>Euteleostomi</taxon>
        <taxon>Lepidosauria</taxon>
        <taxon>Squamata</taxon>
        <taxon>Bifurcata</taxon>
        <taxon>Unidentata</taxon>
        <taxon>Episquamata</taxon>
        <taxon>Toxicofera</taxon>
        <taxon>Serpentes</taxon>
        <taxon>Colubroidea</taxon>
        <taxon>Viperidae</taxon>
        <taxon>Crotalinae</taxon>
        <taxon>Crotalus</taxon>
    </lineage>
</organism>
<accession>A0AAW1B0B3</accession>